<accession>A0A409WM87</accession>
<protein>
    <submittedName>
        <fullName evidence="2">Uncharacterized protein</fullName>
    </submittedName>
</protein>
<feature type="compositionally biased region" description="Basic and acidic residues" evidence="1">
    <location>
        <begin position="30"/>
        <end position="56"/>
    </location>
</feature>
<keyword evidence="3" id="KW-1185">Reference proteome</keyword>
<feature type="compositionally biased region" description="Polar residues" evidence="1">
    <location>
        <begin position="16"/>
        <end position="29"/>
    </location>
</feature>
<evidence type="ECO:0000313" key="3">
    <source>
        <dbReference type="Proteomes" id="UP000284706"/>
    </source>
</evidence>
<organism evidence="2 3">
    <name type="scientific">Gymnopilus dilepis</name>
    <dbReference type="NCBI Taxonomy" id="231916"/>
    <lineage>
        <taxon>Eukaryota</taxon>
        <taxon>Fungi</taxon>
        <taxon>Dikarya</taxon>
        <taxon>Basidiomycota</taxon>
        <taxon>Agaricomycotina</taxon>
        <taxon>Agaricomycetes</taxon>
        <taxon>Agaricomycetidae</taxon>
        <taxon>Agaricales</taxon>
        <taxon>Agaricineae</taxon>
        <taxon>Hymenogastraceae</taxon>
        <taxon>Gymnopilus</taxon>
    </lineage>
</organism>
<gene>
    <name evidence="2" type="ORF">CVT26_015734</name>
</gene>
<feature type="compositionally biased region" description="Gly residues" evidence="1">
    <location>
        <begin position="1"/>
        <end position="10"/>
    </location>
</feature>
<name>A0A409WM87_9AGAR</name>
<dbReference type="EMBL" id="NHYE01004995">
    <property type="protein sequence ID" value="PPQ79627.1"/>
    <property type="molecule type" value="Genomic_DNA"/>
</dbReference>
<comment type="caution">
    <text evidence="2">The sequence shown here is derived from an EMBL/GenBank/DDBJ whole genome shotgun (WGS) entry which is preliminary data.</text>
</comment>
<dbReference type="Proteomes" id="UP000284706">
    <property type="component" value="Unassembled WGS sequence"/>
</dbReference>
<evidence type="ECO:0000313" key="2">
    <source>
        <dbReference type="EMBL" id="PPQ79627.1"/>
    </source>
</evidence>
<sequence length="186" mass="20385">MDVRRGGGGGKKGKAESQQPAQTVNGTADTESRGMKNEERGVEKALKRKGETKEGRAGLGVITERVKVKGNGRTSHEGQAGRLVGNPASRDDSRTGTRTRGKPMLMDGWKVPEIPKAKERNKEIRPRPAHSEPITDAILVARTYLSIFISNLGDEDCRGGDGDKENCIRSRCQMKVNEAKKYRRQG</sequence>
<reference evidence="2 3" key="1">
    <citation type="journal article" date="2018" name="Evol. Lett.">
        <title>Horizontal gene cluster transfer increased hallucinogenic mushroom diversity.</title>
        <authorList>
            <person name="Reynolds H.T."/>
            <person name="Vijayakumar V."/>
            <person name="Gluck-Thaler E."/>
            <person name="Korotkin H.B."/>
            <person name="Matheny P.B."/>
            <person name="Slot J.C."/>
        </authorList>
    </citation>
    <scope>NUCLEOTIDE SEQUENCE [LARGE SCALE GENOMIC DNA]</scope>
    <source>
        <strain evidence="2 3">SRW20</strain>
    </source>
</reference>
<dbReference type="InParanoid" id="A0A409WM87"/>
<feature type="region of interest" description="Disordered" evidence="1">
    <location>
        <begin position="1"/>
        <end position="107"/>
    </location>
</feature>
<proteinExistence type="predicted"/>
<evidence type="ECO:0000256" key="1">
    <source>
        <dbReference type="SAM" id="MobiDB-lite"/>
    </source>
</evidence>
<dbReference type="AlphaFoldDB" id="A0A409WM87"/>